<keyword evidence="6" id="KW-0735">Signal-anchor</keyword>
<dbReference type="Proteomes" id="UP000007110">
    <property type="component" value="Unassembled WGS sequence"/>
</dbReference>
<evidence type="ECO:0000256" key="13">
    <source>
        <dbReference type="ARBA" id="ARBA00023180"/>
    </source>
</evidence>
<dbReference type="InParanoid" id="A0A7M7NJD1"/>
<dbReference type="GO" id="GO:0000139">
    <property type="term" value="C:Golgi membrane"/>
    <property type="evidence" value="ECO:0007669"/>
    <property type="project" value="UniProtKB-SubCell"/>
</dbReference>
<dbReference type="KEGG" id="spu:586641"/>
<reference evidence="17" key="2">
    <citation type="submission" date="2021-01" db="UniProtKB">
        <authorList>
            <consortium name="EnsemblMetazoa"/>
        </authorList>
    </citation>
    <scope>IDENTIFICATION</scope>
</reference>
<dbReference type="PANTHER" id="PTHR45906:SF1">
    <property type="entry name" value="ALPHA-N-ACETYL-NEURAMINYL-2,3-BETA-GALACTOSYL-1, 3-N-ACETYL-GALACTOSAMINIDE ALPHA-2,6-SIALYLTRANSFERASE-LIKE"/>
    <property type="match status" value="1"/>
</dbReference>
<evidence type="ECO:0000256" key="6">
    <source>
        <dbReference type="ARBA" id="ARBA00022968"/>
    </source>
</evidence>
<dbReference type="EnsemblMetazoa" id="XM_030980631">
    <property type="protein sequence ID" value="XP_030836491"/>
    <property type="gene ID" value="LOC586641"/>
</dbReference>
<organism evidence="17 18">
    <name type="scientific">Strongylocentrotus purpuratus</name>
    <name type="common">Purple sea urchin</name>
    <dbReference type="NCBI Taxonomy" id="7668"/>
    <lineage>
        <taxon>Eukaryota</taxon>
        <taxon>Metazoa</taxon>
        <taxon>Echinodermata</taxon>
        <taxon>Eleutherozoa</taxon>
        <taxon>Echinozoa</taxon>
        <taxon>Echinoidea</taxon>
        <taxon>Euechinoidea</taxon>
        <taxon>Echinacea</taxon>
        <taxon>Camarodonta</taxon>
        <taxon>Echinidea</taxon>
        <taxon>Strongylocentrotidae</taxon>
        <taxon>Strongylocentrotus</taxon>
    </lineage>
</organism>
<feature type="transmembrane region" description="Helical" evidence="16">
    <location>
        <begin position="26"/>
        <end position="45"/>
    </location>
</feature>
<keyword evidence="10" id="KW-0443">Lipid metabolism</keyword>
<keyword evidence="8 16" id="KW-1133">Transmembrane helix</keyword>
<evidence type="ECO:0000313" key="17">
    <source>
        <dbReference type="EnsemblMetazoa" id="XP_030836491"/>
    </source>
</evidence>
<evidence type="ECO:0000256" key="11">
    <source>
        <dbReference type="ARBA" id="ARBA00023136"/>
    </source>
</evidence>
<protein>
    <submittedName>
        <fullName evidence="17">Uncharacterized protein</fullName>
    </submittedName>
</protein>
<dbReference type="Gene3D" id="3.90.1480.20">
    <property type="entry name" value="Glycosyl transferase family 29"/>
    <property type="match status" value="1"/>
</dbReference>
<feature type="region of interest" description="Disordered" evidence="15">
    <location>
        <begin position="91"/>
        <end position="129"/>
    </location>
</feature>
<sequence length="526" mass="59984">MAWSIVDLLATRCTRHLNGRQRLKWLVLYSAVFCLLCLSFLNHKFSGYFGDHKIRDESKDTAQLIMRRDNGEESRDLPLLRANDFIFKGQNASSRMESQRTHTDDIRKDKVPLANNGAKDEAERTEKESAAIGKTKLGIPAKGSHLKFQKGNSNERTGESVAQENAVLKTDEKEKERFIFRPKPFTVQYYHSVIDSEPFTDRYNTCAIVSSSGQLLGKNSGPEIDSADAVIRMNAAPVKGFENDVGTRTTIRVACFISSNHLTSQAESILRGVGAPETVLFWGLEAPRSKSKAQSVPKVTSLQRKFMNIRFYSHRNEGELSANRLFERETGASRMDTNSWLSTGWFTIMTALDICGEVKVYGMVPDDHCVHFENEKVKYHYYQSGSNPTECTYYKVHEATPKGGHRFMTEKAIFARWAQTYNLTFHHPTWNRSYDQASKSLDTPFSKLFHLKGIKYFQRGGRSREARDKARKQEMDTTSIVMCLAVILGLPTLFIVCGVCMSQLDDGDMEFPQYRRPRRARRSRHN</sequence>
<proteinExistence type="inferred from homology"/>
<evidence type="ECO:0000256" key="4">
    <source>
        <dbReference type="ARBA" id="ARBA00022679"/>
    </source>
</evidence>
<comment type="similarity">
    <text evidence="2">Belongs to the glycosyltransferase 29 family.</text>
</comment>
<accession>A0A7M7NJD1</accession>
<evidence type="ECO:0000256" key="12">
    <source>
        <dbReference type="ARBA" id="ARBA00023157"/>
    </source>
</evidence>
<dbReference type="GO" id="GO:0001574">
    <property type="term" value="P:ganglioside biosynthetic process"/>
    <property type="evidence" value="ECO:0000318"/>
    <property type="project" value="GO_Central"/>
</dbReference>
<evidence type="ECO:0000313" key="18">
    <source>
        <dbReference type="Proteomes" id="UP000007110"/>
    </source>
</evidence>
<keyword evidence="11 16" id="KW-0472">Membrane</keyword>
<dbReference type="OrthoDB" id="10264956at2759"/>
<evidence type="ECO:0000256" key="10">
    <source>
        <dbReference type="ARBA" id="ARBA00023098"/>
    </source>
</evidence>
<keyword evidence="9" id="KW-0333">Golgi apparatus</keyword>
<dbReference type="CDD" id="cd23965">
    <property type="entry name" value="GT29_ST6GALNAC3_4_5_6"/>
    <property type="match status" value="1"/>
</dbReference>
<dbReference type="InterPro" id="IPR038578">
    <property type="entry name" value="GT29-like_sf"/>
</dbReference>
<dbReference type="PANTHER" id="PTHR45906">
    <property type="entry name" value="ALPHA-N-ACETYL-NEURAMINYL-2,3-BETA-GALACTOSYL-1, 3-N-ACETYL-GALACTOSAMINIDE ALPHA-2,6-SIALYLTRANSFERASE-LIKE"/>
    <property type="match status" value="1"/>
</dbReference>
<dbReference type="GeneID" id="586641"/>
<feature type="compositionally biased region" description="Basic and acidic residues" evidence="15">
    <location>
        <begin position="118"/>
        <end position="129"/>
    </location>
</feature>
<keyword evidence="12" id="KW-1015">Disulfide bond</keyword>
<evidence type="ECO:0000256" key="14">
    <source>
        <dbReference type="ARBA" id="ARBA00043744"/>
    </source>
</evidence>
<reference evidence="18" key="1">
    <citation type="submission" date="2015-02" db="EMBL/GenBank/DDBJ databases">
        <title>Genome sequencing for Strongylocentrotus purpuratus.</title>
        <authorList>
            <person name="Murali S."/>
            <person name="Liu Y."/>
            <person name="Vee V."/>
            <person name="English A."/>
            <person name="Wang M."/>
            <person name="Skinner E."/>
            <person name="Han Y."/>
            <person name="Muzny D.M."/>
            <person name="Worley K.C."/>
            <person name="Gibbs R.A."/>
        </authorList>
    </citation>
    <scope>NUCLEOTIDE SEQUENCE</scope>
</reference>
<comment type="subcellular location">
    <subcellularLocation>
        <location evidence="1">Golgi apparatus membrane</location>
        <topology evidence="1">Single-pass type II membrane protein</topology>
    </subcellularLocation>
</comment>
<keyword evidence="13" id="KW-0325">Glycoprotein</keyword>
<keyword evidence="18" id="KW-1185">Reference proteome</keyword>
<feature type="compositionally biased region" description="Basic and acidic residues" evidence="15">
    <location>
        <begin position="97"/>
        <end position="111"/>
    </location>
</feature>
<keyword evidence="4" id="KW-0808">Transferase</keyword>
<dbReference type="InterPro" id="IPR001675">
    <property type="entry name" value="Glyco_trans_29"/>
</dbReference>
<evidence type="ECO:0000256" key="9">
    <source>
        <dbReference type="ARBA" id="ARBA00023034"/>
    </source>
</evidence>
<evidence type="ECO:0000256" key="8">
    <source>
        <dbReference type="ARBA" id="ARBA00022989"/>
    </source>
</evidence>
<dbReference type="RefSeq" id="XP_030836491.1">
    <property type="nucleotide sequence ID" value="XM_030980631.1"/>
</dbReference>
<comment type="catalytic activity">
    <reaction evidence="14">
        <text>a ganglioside GM1b (d18:1(4E)) + CMP-N-acetyl-beta-neuraminate = a ganglioside GD1alpha (d18:1(4E)) + CMP + H(+)</text>
        <dbReference type="Rhea" id="RHEA:41968"/>
        <dbReference type="ChEBI" id="CHEBI:15378"/>
        <dbReference type="ChEBI" id="CHEBI:57812"/>
        <dbReference type="ChEBI" id="CHEBI:60377"/>
        <dbReference type="ChEBI" id="CHEBI:78568"/>
        <dbReference type="ChEBI" id="CHEBI:78569"/>
    </reaction>
    <physiologicalReaction direction="left-to-right" evidence="14">
        <dbReference type="Rhea" id="RHEA:41969"/>
    </physiologicalReaction>
</comment>
<evidence type="ECO:0000256" key="1">
    <source>
        <dbReference type="ARBA" id="ARBA00004323"/>
    </source>
</evidence>
<evidence type="ECO:0000256" key="5">
    <source>
        <dbReference type="ARBA" id="ARBA00022692"/>
    </source>
</evidence>
<name>A0A7M7NJD1_STRPU</name>
<evidence type="ECO:0000256" key="2">
    <source>
        <dbReference type="ARBA" id="ARBA00006003"/>
    </source>
</evidence>
<keyword evidence="3" id="KW-0328">Glycosyltransferase</keyword>
<keyword evidence="7" id="KW-0730">Sialic acid</keyword>
<dbReference type="AlphaFoldDB" id="A0A7M7NJD1"/>
<keyword evidence="5 16" id="KW-0812">Transmembrane</keyword>
<evidence type="ECO:0000256" key="3">
    <source>
        <dbReference type="ARBA" id="ARBA00022676"/>
    </source>
</evidence>
<evidence type="ECO:0000256" key="15">
    <source>
        <dbReference type="SAM" id="MobiDB-lite"/>
    </source>
</evidence>
<evidence type="ECO:0000256" key="7">
    <source>
        <dbReference type="ARBA" id="ARBA00022981"/>
    </source>
</evidence>
<evidence type="ECO:0000256" key="16">
    <source>
        <dbReference type="SAM" id="Phobius"/>
    </source>
</evidence>
<dbReference type="GO" id="GO:0001665">
    <property type="term" value="F:alpha-N-acetylgalactosaminide alpha-2,6-sialyltransferase activity"/>
    <property type="evidence" value="ECO:0000318"/>
    <property type="project" value="GO_Central"/>
</dbReference>
<dbReference type="Pfam" id="PF00777">
    <property type="entry name" value="Glyco_transf_29"/>
    <property type="match status" value="1"/>
</dbReference>
<feature type="transmembrane region" description="Helical" evidence="16">
    <location>
        <begin position="479"/>
        <end position="504"/>
    </location>
</feature>